<dbReference type="InterPro" id="IPR016024">
    <property type="entry name" value="ARM-type_fold"/>
</dbReference>
<dbReference type="InterPro" id="IPR011989">
    <property type="entry name" value="ARM-like"/>
</dbReference>
<dbReference type="GeneTree" id="ENSGT00940000153717"/>
<dbReference type="Proteomes" id="UP000694540">
    <property type="component" value="Unplaced"/>
</dbReference>
<keyword evidence="2" id="KW-1185">Reference proteome</keyword>
<organism evidence="1 2">
    <name type="scientific">Catagonus wagneri</name>
    <name type="common">Chacoan peccary</name>
    <dbReference type="NCBI Taxonomy" id="51154"/>
    <lineage>
        <taxon>Eukaryota</taxon>
        <taxon>Metazoa</taxon>
        <taxon>Chordata</taxon>
        <taxon>Craniata</taxon>
        <taxon>Vertebrata</taxon>
        <taxon>Euteleostomi</taxon>
        <taxon>Mammalia</taxon>
        <taxon>Eutheria</taxon>
        <taxon>Laurasiatheria</taxon>
        <taxon>Artiodactyla</taxon>
        <taxon>Suina</taxon>
        <taxon>Tayassuidae</taxon>
        <taxon>Catagonus</taxon>
    </lineage>
</organism>
<accession>A0A8C3WL60</accession>
<evidence type="ECO:0000313" key="1">
    <source>
        <dbReference type="Ensembl" id="ENSCWAP00000014444.1"/>
    </source>
</evidence>
<dbReference type="SUPFAM" id="SSF48371">
    <property type="entry name" value="ARM repeat"/>
    <property type="match status" value="1"/>
</dbReference>
<dbReference type="InterPro" id="IPR026136">
    <property type="entry name" value="RIPOR3"/>
</dbReference>
<dbReference type="AlphaFoldDB" id="A0A8C3WL60"/>
<sequence>MSISLPAQQEILRTLALLLTGDDSGVSEAVMLYLAAASRNEHFREKALLYYCEALTKTDLQLQKAACLALKSLKATESIKMLVTLCQSDTEEIRNVASETLLSLGEAGRLAYEQLDKFPRDFVKVGGRHASEVATPFN</sequence>
<reference evidence="1" key="2">
    <citation type="submission" date="2025-09" db="UniProtKB">
        <authorList>
            <consortium name="Ensembl"/>
        </authorList>
    </citation>
    <scope>IDENTIFICATION</scope>
</reference>
<dbReference type="Gene3D" id="1.25.10.10">
    <property type="entry name" value="Leucine-rich Repeat Variant"/>
    <property type="match status" value="1"/>
</dbReference>
<name>A0A8C3WL60_9CETA</name>
<reference evidence="1" key="1">
    <citation type="submission" date="2025-08" db="UniProtKB">
        <authorList>
            <consortium name="Ensembl"/>
        </authorList>
    </citation>
    <scope>IDENTIFICATION</scope>
</reference>
<evidence type="ECO:0000313" key="2">
    <source>
        <dbReference type="Proteomes" id="UP000694540"/>
    </source>
</evidence>
<protein>
    <recommendedName>
        <fullName evidence="3">HEAT repeat domain-containing protein</fullName>
    </recommendedName>
</protein>
<dbReference type="PANTHER" id="PTHR15829">
    <property type="entry name" value="PROTEIN KINASE PKN/PRK1, EFFECTOR"/>
    <property type="match status" value="1"/>
</dbReference>
<dbReference type="PANTHER" id="PTHR15829:SF2">
    <property type="entry name" value="RHO FAMILY-INTERACTING CELL POLARIZATION REGULATOR 2"/>
    <property type="match status" value="1"/>
</dbReference>
<dbReference type="Ensembl" id="ENSCWAT00000015671.1">
    <property type="protein sequence ID" value="ENSCWAP00000014444.1"/>
    <property type="gene ID" value="ENSCWAG00000011171.1"/>
</dbReference>
<evidence type="ECO:0008006" key="3">
    <source>
        <dbReference type="Google" id="ProtNLM"/>
    </source>
</evidence>
<proteinExistence type="predicted"/>